<feature type="transmembrane region" description="Helical" evidence="1">
    <location>
        <begin position="120"/>
        <end position="138"/>
    </location>
</feature>
<feature type="transmembrane region" description="Helical" evidence="1">
    <location>
        <begin position="229"/>
        <end position="250"/>
    </location>
</feature>
<proteinExistence type="predicted"/>
<dbReference type="Proteomes" id="UP000008922">
    <property type="component" value="Chromosome"/>
</dbReference>
<keyword evidence="1" id="KW-0472">Membrane</keyword>
<feature type="transmembrane region" description="Helical" evidence="1">
    <location>
        <begin position="60"/>
        <end position="88"/>
    </location>
</feature>
<feature type="transmembrane region" description="Helical" evidence="1">
    <location>
        <begin position="187"/>
        <end position="209"/>
    </location>
</feature>
<evidence type="ECO:0000256" key="1">
    <source>
        <dbReference type="SAM" id="Phobius"/>
    </source>
</evidence>
<dbReference type="AlphaFoldDB" id="E8N294"/>
<dbReference type="HOGENOM" id="CLU_1064431_0_0_0"/>
<organism evidence="2 3">
    <name type="scientific">Anaerolinea thermophila (strain DSM 14523 / JCM 11388 / NBRC 100420 / UNI-1)</name>
    <dbReference type="NCBI Taxonomy" id="926569"/>
    <lineage>
        <taxon>Bacteria</taxon>
        <taxon>Bacillati</taxon>
        <taxon>Chloroflexota</taxon>
        <taxon>Anaerolineae</taxon>
        <taxon>Anaerolineales</taxon>
        <taxon>Anaerolineaceae</taxon>
        <taxon>Anaerolinea</taxon>
    </lineage>
</organism>
<feature type="transmembrane region" description="Helical" evidence="1">
    <location>
        <begin position="144"/>
        <end position="166"/>
    </location>
</feature>
<evidence type="ECO:0000313" key="3">
    <source>
        <dbReference type="Proteomes" id="UP000008922"/>
    </source>
</evidence>
<gene>
    <name evidence="2" type="ordered locus">ANT_30150</name>
</gene>
<dbReference type="OrthoDB" id="507620at2"/>
<dbReference type="eggNOG" id="ENOG502ZB80">
    <property type="taxonomic scope" value="Bacteria"/>
</dbReference>
<keyword evidence="3" id="KW-1185">Reference proteome</keyword>
<sequence>MTLSQPSGEERRVQFLGGASIDGAPVAYLIVLAAVVTVLAFIPFSAVLGMGGSFPMSQGVYSLVGWLLGPLAGAVSSGIGTLIGVFVAPHTTRVWYVSVMSALITSFAAGAMAAGGKRRLWWILPFVLGVLGFAVYVGRGLQNGVALSTALMTTFVNWSALILYLLPTRSLFSRWIASTHVAKMAAGLFLGTWMTYGLAHVCAGAITYLMFNWPAEVWMTLIPIIPVEFATRGAIGAVIGTGVIAGLRAIGLVKPTHAAY</sequence>
<keyword evidence="1" id="KW-0812">Transmembrane</keyword>
<dbReference type="EMBL" id="AP012029">
    <property type="protein sequence ID" value="BAJ65041.1"/>
    <property type="molecule type" value="Genomic_DNA"/>
</dbReference>
<reference evidence="2 3" key="1">
    <citation type="submission" date="2010-12" db="EMBL/GenBank/DDBJ databases">
        <title>Whole genome sequence of Anaerolinea thermophila UNI-1.</title>
        <authorList>
            <person name="Narita-Yamada S."/>
            <person name="Kishi E."/>
            <person name="Watanabe Y."/>
            <person name="Takasaki K."/>
            <person name="Ankai A."/>
            <person name="Oguchi A."/>
            <person name="Fukui S."/>
            <person name="Takahashi M."/>
            <person name="Yashiro I."/>
            <person name="Hosoyama A."/>
            <person name="Sekiguchi Y."/>
            <person name="Hanada S."/>
            <person name="Fujita N."/>
        </authorList>
    </citation>
    <scope>NUCLEOTIDE SEQUENCE [LARGE SCALE GENOMIC DNA]</scope>
    <source>
        <strain evidence="3">DSM 14523 / JCM 11388 / NBRC 100420 / UNI-1</strain>
    </source>
</reference>
<protein>
    <recommendedName>
        <fullName evidence="4">ECF transporter S component</fullName>
    </recommendedName>
</protein>
<feature type="transmembrane region" description="Helical" evidence="1">
    <location>
        <begin position="94"/>
        <end position="113"/>
    </location>
</feature>
<dbReference type="RefSeq" id="WP_013561382.1">
    <property type="nucleotide sequence ID" value="NC_014960.1"/>
</dbReference>
<accession>E8N294</accession>
<evidence type="ECO:0000313" key="2">
    <source>
        <dbReference type="EMBL" id="BAJ65041.1"/>
    </source>
</evidence>
<dbReference type="InParanoid" id="E8N294"/>
<feature type="transmembrane region" description="Helical" evidence="1">
    <location>
        <begin position="26"/>
        <end position="48"/>
    </location>
</feature>
<name>E8N294_ANATU</name>
<evidence type="ECO:0008006" key="4">
    <source>
        <dbReference type="Google" id="ProtNLM"/>
    </source>
</evidence>
<dbReference type="KEGG" id="atm:ANT_30150"/>
<keyword evidence="1" id="KW-1133">Transmembrane helix</keyword>